<dbReference type="Proteomes" id="UP000063789">
    <property type="component" value="Chromosome"/>
</dbReference>
<accession>A0A0N9NDY4</accession>
<gene>
    <name evidence="3" type="ORF">ACH46_13470</name>
</gene>
<evidence type="ECO:0000313" key="4">
    <source>
        <dbReference type="Proteomes" id="UP000063789"/>
    </source>
</evidence>
<reference evidence="4" key="1">
    <citation type="submission" date="2015-06" db="EMBL/GenBank/DDBJ databases">
        <title>Complete genome sequence and metabolic analysis of phthalate degradation pathway in Gordonia sp. QH-11.</title>
        <authorList>
            <person name="Jin D."/>
            <person name="Kong X."/>
            <person name="Bai Z."/>
        </authorList>
    </citation>
    <scope>NUCLEOTIDE SEQUENCE [LARGE SCALE GENOMIC DNA]</scope>
    <source>
        <strain evidence="4">QH-11</strain>
    </source>
</reference>
<evidence type="ECO:0000259" key="2">
    <source>
        <dbReference type="Pfam" id="PF09848"/>
    </source>
</evidence>
<sequence>MRVPVFLLDEHQVARPGEMGSLEQITEYAESSGLEVVHIALESQFRCGGSEEYITWAQRLLGLDQSKPLTQWFCRRLPSAQSAHPTYDEPTMSRATDKTADAPGSPSSCPDCRVG</sequence>
<evidence type="ECO:0000313" key="3">
    <source>
        <dbReference type="EMBL" id="ALG85300.1"/>
    </source>
</evidence>
<dbReference type="PATRIC" id="fig|1136941.3.peg.2739"/>
<organism evidence="3 4">
    <name type="scientific">Gordonia phthalatica</name>
    <dbReference type="NCBI Taxonomy" id="1136941"/>
    <lineage>
        <taxon>Bacteria</taxon>
        <taxon>Bacillati</taxon>
        <taxon>Actinomycetota</taxon>
        <taxon>Actinomycetes</taxon>
        <taxon>Mycobacteriales</taxon>
        <taxon>Gordoniaceae</taxon>
        <taxon>Gordonia</taxon>
    </lineage>
</organism>
<keyword evidence="4" id="KW-1185">Reference proteome</keyword>
<dbReference type="RefSeq" id="WP_062393378.1">
    <property type="nucleotide sequence ID" value="NZ_CP011853.1"/>
</dbReference>
<protein>
    <recommendedName>
        <fullName evidence="2">Schlafen group 3-like DNA/RNA helicase domain-containing protein</fullName>
    </recommendedName>
</protein>
<dbReference type="KEGG" id="goq:ACH46_13470"/>
<dbReference type="InterPro" id="IPR018647">
    <property type="entry name" value="SLFN_3-like_DNA/RNA_helicase"/>
</dbReference>
<name>A0A0N9NDY4_9ACTN</name>
<dbReference type="Pfam" id="PF09848">
    <property type="entry name" value="SLFN-g3_helicase"/>
    <property type="match status" value="1"/>
</dbReference>
<reference evidence="3 4" key="2">
    <citation type="journal article" date="2017" name="Int. J. Syst. Evol. Microbiol.">
        <title>Gordonia phthalatica sp. nov., a di-n-butyl phthalate-degrading bacterium isolated from activated sludge.</title>
        <authorList>
            <person name="Jin D."/>
            <person name="Kong X."/>
            <person name="Jia M."/>
            <person name="Yu X."/>
            <person name="Wang X."/>
            <person name="Zhuang X."/>
            <person name="Deng Y."/>
            <person name="Bai Z."/>
        </authorList>
    </citation>
    <scope>NUCLEOTIDE SEQUENCE [LARGE SCALE GENOMIC DNA]</scope>
    <source>
        <strain evidence="3 4">QH-11</strain>
    </source>
</reference>
<dbReference type="STRING" id="1136941.ACH46_13470"/>
<proteinExistence type="predicted"/>
<evidence type="ECO:0000256" key="1">
    <source>
        <dbReference type="SAM" id="MobiDB-lite"/>
    </source>
</evidence>
<dbReference type="EMBL" id="CP011853">
    <property type="protein sequence ID" value="ALG85300.1"/>
    <property type="molecule type" value="Genomic_DNA"/>
</dbReference>
<dbReference type="AlphaFoldDB" id="A0A0N9NDY4"/>
<feature type="domain" description="Schlafen group 3-like DNA/RNA helicase" evidence="2">
    <location>
        <begin position="2"/>
        <end position="70"/>
    </location>
</feature>
<feature type="region of interest" description="Disordered" evidence="1">
    <location>
        <begin position="81"/>
        <end position="115"/>
    </location>
</feature>